<dbReference type="SUPFAM" id="SSF47370">
    <property type="entry name" value="Bromodomain"/>
    <property type="match status" value="1"/>
</dbReference>
<dbReference type="GO" id="GO:0010484">
    <property type="term" value="F:histone H3 acetyltransferase activity"/>
    <property type="evidence" value="ECO:0007669"/>
    <property type="project" value="TreeGrafter"/>
</dbReference>
<dbReference type="Pfam" id="PF00439">
    <property type="entry name" value="Bromodomain"/>
    <property type="match status" value="1"/>
</dbReference>
<dbReference type="PROSITE" id="PS50014">
    <property type="entry name" value="BROMODOMAIN_2"/>
    <property type="match status" value="1"/>
</dbReference>
<sequence>RQVLERLANDSFADIFLEPVDRNDFPDYMEIIDTPMDLGTVRSKLLSRKYQSPEQFARDMRKIWNNCKIYNQHGSAIWYVGDYMSKQF</sequence>
<dbReference type="InterPro" id="IPR001487">
    <property type="entry name" value="Bromodomain"/>
</dbReference>
<gene>
    <name evidence="4" type="ORF">PTTT1_LOCUS52008</name>
</gene>
<accession>A0A8J9SFZ5</accession>
<feature type="non-terminal residue" evidence="4">
    <location>
        <position position="88"/>
    </location>
</feature>
<evidence type="ECO:0000256" key="2">
    <source>
        <dbReference type="PROSITE-ProRule" id="PRU00035"/>
    </source>
</evidence>
<dbReference type="GO" id="GO:0045944">
    <property type="term" value="P:positive regulation of transcription by RNA polymerase II"/>
    <property type="evidence" value="ECO:0007669"/>
    <property type="project" value="TreeGrafter"/>
</dbReference>
<feature type="non-terminal residue" evidence="4">
    <location>
        <position position="1"/>
    </location>
</feature>
<organism evidence="4">
    <name type="scientific">Phaeodactylum tricornutum</name>
    <name type="common">Diatom</name>
    <dbReference type="NCBI Taxonomy" id="2850"/>
    <lineage>
        <taxon>Eukaryota</taxon>
        <taxon>Sar</taxon>
        <taxon>Stramenopiles</taxon>
        <taxon>Ochrophyta</taxon>
        <taxon>Bacillariophyta</taxon>
        <taxon>Bacillariophyceae</taxon>
        <taxon>Bacillariophycidae</taxon>
        <taxon>Naviculales</taxon>
        <taxon>Phaeodactylaceae</taxon>
        <taxon>Phaeodactylum</taxon>
    </lineage>
</organism>
<dbReference type="InterPro" id="IPR036427">
    <property type="entry name" value="Bromodomain-like_sf"/>
</dbReference>
<evidence type="ECO:0000313" key="4">
    <source>
        <dbReference type="EMBL" id="CAG9293604.1"/>
    </source>
</evidence>
<dbReference type="Gene3D" id="1.20.920.10">
    <property type="entry name" value="Bromodomain-like"/>
    <property type="match status" value="1"/>
</dbReference>
<dbReference type="SMART" id="SM00297">
    <property type="entry name" value="BROMO"/>
    <property type="match status" value="1"/>
</dbReference>
<dbReference type="InterPro" id="IPR037800">
    <property type="entry name" value="GCN5"/>
</dbReference>
<dbReference type="CDD" id="cd04369">
    <property type="entry name" value="Bromodomain"/>
    <property type="match status" value="1"/>
</dbReference>
<reference evidence="4" key="1">
    <citation type="submission" date="2022-02" db="EMBL/GenBank/DDBJ databases">
        <authorList>
            <person name="Giguere J D."/>
        </authorList>
    </citation>
    <scope>NUCLEOTIDE SEQUENCE</scope>
    <source>
        <strain evidence="4">CCAP 1055/1</strain>
    </source>
</reference>
<dbReference type="EMBL" id="OU594949">
    <property type="protein sequence ID" value="CAG9293604.1"/>
    <property type="molecule type" value="Genomic_DNA"/>
</dbReference>
<name>A0A8J9SFZ5_PHATR</name>
<evidence type="ECO:0000256" key="1">
    <source>
        <dbReference type="ARBA" id="ARBA00023117"/>
    </source>
</evidence>
<dbReference type="AlphaFoldDB" id="A0A8J9SFZ5"/>
<feature type="domain" description="Bromo" evidence="3">
    <location>
        <begin position="8"/>
        <end position="78"/>
    </location>
</feature>
<dbReference type="PANTHER" id="PTHR45750:SF3">
    <property type="entry name" value="HISTONE ACETYLTRANSFERASE"/>
    <property type="match status" value="1"/>
</dbReference>
<protein>
    <recommendedName>
        <fullName evidence="3">Bromo domain-containing protein</fullName>
    </recommendedName>
</protein>
<dbReference type="Proteomes" id="UP000836788">
    <property type="component" value="Chromosome 8"/>
</dbReference>
<evidence type="ECO:0000259" key="3">
    <source>
        <dbReference type="PROSITE" id="PS50014"/>
    </source>
</evidence>
<proteinExistence type="predicted"/>
<dbReference type="PRINTS" id="PR00503">
    <property type="entry name" value="BROMODOMAIN"/>
</dbReference>
<keyword evidence="1 2" id="KW-0103">Bromodomain</keyword>
<dbReference type="GO" id="GO:0000123">
    <property type="term" value="C:histone acetyltransferase complex"/>
    <property type="evidence" value="ECO:0007669"/>
    <property type="project" value="TreeGrafter"/>
</dbReference>
<dbReference type="PANTHER" id="PTHR45750">
    <property type="entry name" value="GH11602P"/>
    <property type="match status" value="1"/>
</dbReference>